<reference evidence="3 4" key="1">
    <citation type="journal article" date="2010" name="Environ. Microbiol.">
        <title>Genomic analysis of oceanic cyanobacterial myoviruses compared with T4-like myoviruses from diverse hosts and environments.</title>
        <authorList>
            <person name="Sullivan M.B."/>
            <person name="Huang K.H."/>
            <person name="Ignacio-Espinoza J.C."/>
            <person name="Berlin A.M."/>
            <person name="Kelly L."/>
            <person name="Weigele P.R."/>
            <person name="DeFrancesco A.S."/>
            <person name="Kern S.E."/>
            <person name="Thompson L.R."/>
            <person name="Young S."/>
            <person name="Yandava C."/>
            <person name="Fu R."/>
            <person name="Krastins B."/>
            <person name="Chase M."/>
            <person name="Sarracino D."/>
            <person name="Osburne M.S."/>
            <person name="Henn M.R."/>
            <person name="Chisholm S.W."/>
        </authorList>
    </citation>
    <scope>NUCLEOTIDE SEQUENCE [LARGE SCALE GENOMIC DNA]</scope>
    <source>
        <strain evidence="3">Syn19</strain>
    </source>
</reference>
<feature type="region of interest" description="Disordered" evidence="1">
    <location>
        <begin position="45"/>
        <end position="66"/>
    </location>
</feature>
<keyword evidence="2" id="KW-1133">Transmembrane helix</keyword>
<keyword evidence="2" id="KW-0472">Membrane</keyword>
<dbReference type="KEGG" id="vg:10328457"/>
<feature type="compositionally biased region" description="Basic and acidic residues" evidence="1">
    <location>
        <begin position="45"/>
        <end position="57"/>
    </location>
</feature>
<evidence type="ECO:0000256" key="1">
    <source>
        <dbReference type="SAM" id="MobiDB-lite"/>
    </source>
</evidence>
<keyword evidence="4" id="KW-1185">Reference proteome</keyword>
<protein>
    <submittedName>
        <fullName evidence="3">Uncharacterized protein</fullName>
    </submittedName>
</protein>
<sequence>MNLLLRPLEDINDPVWSVIISIIILLIGVSWVIRYILLVDTREAQEHGSHDTPKQEELLQLPSDGD</sequence>
<dbReference type="Proteomes" id="UP000006535">
    <property type="component" value="Segment"/>
</dbReference>
<feature type="transmembrane region" description="Helical" evidence="2">
    <location>
        <begin position="15"/>
        <end position="37"/>
    </location>
</feature>
<evidence type="ECO:0000313" key="4">
    <source>
        <dbReference type="Proteomes" id="UP000006535"/>
    </source>
</evidence>
<name>E3SQ77_9CAUD</name>
<evidence type="ECO:0000313" key="3">
    <source>
        <dbReference type="EMBL" id="ADO99445.1"/>
    </source>
</evidence>
<gene>
    <name evidence="3" type="ORF">Syn19_112</name>
</gene>
<evidence type="ECO:0000256" key="2">
    <source>
        <dbReference type="SAM" id="Phobius"/>
    </source>
</evidence>
<dbReference type="OrthoDB" id="25271at10239"/>
<accession>E3SQ77</accession>
<dbReference type="GeneID" id="10328457"/>
<keyword evidence="2" id="KW-0812">Transmembrane</keyword>
<proteinExistence type="predicted"/>
<organism evidence="3 4">
    <name type="scientific">Synechococcus phage Syn19</name>
    <dbReference type="NCBI Taxonomy" id="445684"/>
    <lineage>
        <taxon>Viruses</taxon>
        <taxon>Duplodnaviria</taxon>
        <taxon>Heunggongvirae</taxon>
        <taxon>Uroviricota</taxon>
        <taxon>Caudoviricetes</taxon>
        <taxon>Pantevenvirales</taxon>
        <taxon>Kyanoviridae</taxon>
        <taxon>Pontusvirus</taxon>
        <taxon>Pontusvirus syn19</taxon>
    </lineage>
</organism>
<dbReference type="RefSeq" id="YP_004323945.1">
    <property type="nucleotide sequence ID" value="NC_015286.1"/>
</dbReference>
<dbReference type="EMBL" id="GU071106">
    <property type="protein sequence ID" value="ADO99445.1"/>
    <property type="molecule type" value="Genomic_DNA"/>
</dbReference>